<keyword evidence="2" id="KW-1185">Reference proteome</keyword>
<evidence type="ECO:0000313" key="2">
    <source>
        <dbReference type="Proteomes" id="UP001233172"/>
    </source>
</evidence>
<dbReference type="EMBL" id="JASAOG010000097">
    <property type="protein sequence ID" value="KAK0052066.1"/>
    <property type="molecule type" value="Genomic_DNA"/>
</dbReference>
<accession>A0AAD8BD08</accession>
<organism evidence="1 2">
    <name type="scientific">Biomphalaria pfeifferi</name>
    <name type="common">Bloodfluke planorb</name>
    <name type="synonym">Freshwater snail</name>
    <dbReference type="NCBI Taxonomy" id="112525"/>
    <lineage>
        <taxon>Eukaryota</taxon>
        <taxon>Metazoa</taxon>
        <taxon>Spiralia</taxon>
        <taxon>Lophotrochozoa</taxon>
        <taxon>Mollusca</taxon>
        <taxon>Gastropoda</taxon>
        <taxon>Heterobranchia</taxon>
        <taxon>Euthyneura</taxon>
        <taxon>Panpulmonata</taxon>
        <taxon>Hygrophila</taxon>
        <taxon>Lymnaeoidea</taxon>
        <taxon>Planorbidae</taxon>
        <taxon>Biomphalaria</taxon>
    </lineage>
</organism>
<comment type="caution">
    <text evidence="1">The sequence shown here is derived from an EMBL/GenBank/DDBJ whole genome shotgun (WGS) entry which is preliminary data.</text>
</comment>
<sequence>MTSMYIKDANKANSCTVSRNCSQNSSINHSSAPFAISPSSFEDTLLSFLNELTPTNNEMKSPENISRALNITLNKKKMD</sequence>
<protein>
    <submittedName>
        <fullName evidence="1">Uncharacterized protein</fullName>
    </submittedName>
</protein>
<reference evidence="1" key="1">
    <citation type="journal article" date="2023" name="PLoS Negl. Trop. Dis.">
        <title>A genome sequence for Biomphalaria pfeifferi, the major vector snail for the human-infecting parasite Schistosoma mansoni.</title>
        <authorList>
            <person name="Bu L."/>
            <person name="Lu L."/>
            <person name="Laidemitt M.R."/>
            <person name="Zhang S.M."/>
            <person name="Mutuku M."/>
            <person name="Mkoji G."/>
            <person name="Steinauer M."/>
            <person name="Loker E.S."/>
        </authorList>
    </citation>
    <scope>NUCLEOTIDE SEQUENCE</scope>
    <source>
        <strain evidence="1">KasaAsao</strain>
    </source>
</reference>
<name>A0AAD8BD08_BIOPF</name>
<reference evidence="1" key="2">
    <citation type="submission" date="2023-04" db="EMBL/GenBank/DDBJ databases">
        <authorList>
            <person name="Bu L."/>
            <person name="Lu L."/>
            <person name="Laidemitt M.R."/>
            <person name="Zhang S.M."/>
            <person name="Mutuku M."/>
            <person name="Mkoji G."/>
            <person name="Steinauer M."/>
            <person name="Loker E.S."/>
        </authorList>
    </citation>
    <scope>NUCLEOTIDE SEQUENCE</scope>
    <source>
        <strain evidence="1">KasaAsao</strain>
        <tissue evidence="1">Whole Snail</tissue>
    </source>
</reference>
<feature type="non-terminal residue" evidence="1">
    <location>
        <position position="79"/>
    </location>
</feature>
<gene>
    <name evidence="1" type="ORF">Bpfe_018396</name>
</gene>
<evidence type="ECO:0000313" key="1">
    <source>
        <dbReference type="EMBL" id="KAK0052066.1"/>
    </source>
</evidence>
<proteinExistence type="predicted"/>
<dbReference type="Proteomes" id="UP001233172">
    <property type="component" value="Unassembled WGS sequence"/>
</dbReference>
<dbReference type="AlphaFoldDB" id="A0AAD8BD08"/>